<feature type="compositionally biased region" description="Basic and acidic residues" evidence="1">
    <location>
        <begin position="30"/>
        <end position="39"/>
    </location>
</feature>
<gene>
    <name evidence="3" type="ORF">FA10DRAFT_264217</name>
</gene>
<protein>
    <recommendedName>
        <fullName evidence="2">25S rRNA (uridine-N(3))-methyltransferase BMT5-like domain-containing protein</fullName>
    </recommendedName>
</protein>
<dbReference type="STRING" id="215250.A0A316YVI1"/>
<dbReference type="RefSeq" id="XP_025380778.1">
    <property type="nucleotide sequence ID" value="XM_025520560.1"/>
</dbReference>
<evidence type="ECO:0000313" key="4">
    <source>
        <dbReference type="Proteomes" id="UP000245768"/>
    </source>
</evidence>
<dbReference type="InParanoid" id="A0A316YVI1"/>
<sequence length="389" mass="42549">MAKGRGKGNLKAGLRSLEARKVTEAKVKRAEEAAKRKADSIVGVSKKRKTKPAAPSEVGSNKGRPRPTYPFDEEDAILLVGEGDFSFALSLLSAPHCHPGHQVCATSYDSESTCLSKYPTTAPDNIASLRQRGCRVEFGIDAGSPEALLKLTARQAARWSKVVFNFPHVGQGHKDEGRNVLANQALLIRFLVAAAPCLSRGDAPRYVTGGSGVSKGKEREGSVSSVEEEANDDELDEMTLDVEEEEESQGQMLPKKEAKVGLVTPSRAGSVLITLRNCPPYTKWDVGMLAKQLVLVCEPTIRSAPALPKGQHPPSQTQLQAVRELASSEKGFKVWRSFAFDKTLWKGYEHRRTLGWKPSWQDVTQKGASGREEDDIGQQECRTWELGLQ</sequence>
<dbReference type="GO" id="GO:0070042">
    <property type="term" value="F:rRNA (uridine-N3-)-methyltransferase activity"/>
    <property type="evidence" value="ECO:0007669"/>
    <property type="project" value="InterPro"/>
</dbReference>
<feature type="domain" description="25S rRNA (uridine-N(3))-methyltransferase BMT5-like" evidence="2">
    <location>
        <begin position="78"/>
        <end position="352"/>
    </location>
</feature>
<accession>A0A316YVI1</accession>
<feature type="region of interest" description="Disordered" evidence="1">
    <location>
        <begin position="208"/>
        <end position="236"/>
    </location>
</feature>
<dbReference type="PANTHER" id="PTHR11538:SF26">
    <property type="entry name" value="FERREDOXIN-FOLD ANTICODON-BINDING DOMAIN-CONTAINING PROTEIN 1"/>
    <property type="match status" value="1"/>
</dbReference>
<dbReference type="InterPro" id="IPR019446">
    <property type="entry name" value="BMT5-like"/>
</dbReference>
<dbReference type="PANTHER" id="PTHR11538">
    <property type="entry name" value="PHENYLALANYL-TRNA SYNTHETASE"/>
    <property type="match status" value="1"/>
</dbReference>
<reference evidence="3 4" key="1">
    <citation type="journal article" date="2018" name="Mol. Biol. Evol.">
        <title>Broad Genomic Sampling Reveals a Smut Pathogenic Ancestry of the Fungal Clade Ustilaginomycotina.</title>
        <authorList>
            <person name="Kijpornyongpan T."/>
            <person name="Mondo S.J."/>
            <person name="Barry K."/>
            <person name="Sandor L."/>
            <person name="Lee J."/>
            <person name="Lipzen A."/>
            <person name="Pangilinan J."/>
            <person name="LaButti K."/>
            <person name="Hainaut M."/>
            <person name="Henrissat B."/>
            <person name="Grigoriev I.V."/>
            <person name="Spatafora J.W."/>
            <person name="Aime M.C."/>
        </authorList>
    </citation>
    <scope>NUCLEOTIDE SEQUENCE [LARGE SCALE GENOMIC DNA]</scope>
    <source>
        <strain evidence="3 4">MCA 4198</strain>
    </source>
</reference>
<evidence type="ECO:0000313" key="3">
    <source>
        <dbReference type="EMBL" id="PWN93580.1"/>
    </source>
</evidence>
<dbReference type="EMBL" id="KZ819634">
    <property type="protein sequence ID" value="PWN93580.1"/>
    <property type="molecule type" value="Genomic_DNA"/>
</dbReference>
<evidence type="ECO:0000256" key="1">
    <source>
        <dbReference type="SAM" id="MobiDB-lite"/>
    </source>
</evidence>
<dbReference type="Pfam" id="PF10354">
    <property type="entry name" value="BMT5-like"/>
    <property type="match status" value="1"/>
</dbReference>
<organism evidence="3 4">
    <name type="scientific">Acaromyces ingoldii</name>
    <dbReference type="NCBI Taxonomy" id="215250"/>
    <lineage>
        <taxon>Eukaryota</taxon>
        <taxon>Fungi</taxon>
        <taxon>Dikarya</taxon>
        <taxon>Basidiomycota</taxon>
        <taxon>Ustilaginomycotina</taxon>
        <taxon>Exobasidiomycetes</taxon>
        <taxon>Exobasidiales</taxon>
        <taxon>Cryptobasidiaceae</taxon>
        <taxon>Acaromyces</taxon>
    </lineage>
</organism>
<feature type="compositionally biased region" description="Acidic residues" evidence="1">
    <location>
        <begin position="226"/>
        <end position="236"/>
    </location>
</feature>
<feature type="region of interest" description="Disordered" evidence="1">
    <location>
        <begin position="30"/>
        <end position="69"/>
    </location>
</feature>
<keyword evidence="4" id="KW-1185">Reference proteome</keyword>
<dbReference type="Proteomes" id="UP000245768">
    <property type="component" value="Unassembled WGS sequence"/>
</dbReference>
<proteinExistence type="predicted"/>
<evidence type="ECO:0000259" key="2">
    <source>
        <dbReference type="Pfam" id="PF10354"/>
    </source>
</evidence>
<dbReference type="GO" id="GO:0070475">
    <property type="term" value="P:rRNA base methylation"/>
    <property type="evidence" value="ECO:0007669"/>
    <property type="project" value="InterPro"/>
</dbReference>
<name>A0A316YVI1_9BASI</name>
<dbReference type="OrthoDB" id="273345at2759"/>
<dbReference type="AlphaFoldDB" id="A0A316YVI1"/>
<dbReference type="GeneID" id="37042476"/>
<dbReference type="GO" id="GO:0005737">
    <property type="term" value="C:cytoplasm"/>
    <property type="evidence" value="ECO:0007669"/>
    <property type="project" value="TreeGrafter"/>
</dbReference>